<gene>
    <name evidence="5" type="ORF">DUNSADRAFT_3304</name>
</gene>
<dbReference type="Proteomes" id="UP000815325">
    <property type="component" value="Unassembled WGS sequence"/>
</dbReference>
<keyword evidence="1 4" id="KW-0963">Cytoplasm</keyword>
<evidence type="ECO:0000256" key="3">
    <source>
        <dbReference type="ARBA" id="ARBA00022917"/>
    </source>
</evidence>
<comment type="subcellular location">
    <subcellularLocation>
        <location evidence="4">Cytoplasm</location>
    </subcellularLocation>
</comment>
<evidence type="ECO:0000256" key="2">
    <source>
        <dbReference type="ARBA" id="ARBA00022540"/>
    </source>
</evidence>
<comment type="function">
    <text evidence="4">Component of the eukaryotic translation initiation factor 3 (eIF-3) complex, which is involved in protein synthesis of a specialized repertoire of mRNAs and, together with other initiation factors, stimulates binding of mRNA and methionyl-tRNAi to the 40S ribosome. The eIF-3 complex specifically targets and initiates translation of a subset of mRNAs involved in cell proliferation.</text>
</comment>
<comment type="similarity">
    <text evidence="4">Belongs to the eIF-3 subunit L family.</text>
</comment>
<protein>
    <recommendedName>
        <fullName evidence="4">Eukaryotic translation initiation factor 3 subunit L</fullName>
        <shortName evidence="4">eIF3l</shortName>
    </recommendedName>
</protein>
<dbReference type="EMBL" id="MU069588">
    <property type="protein sequence ID" value="KAF5838179.1"/>
    <property type="molecule type" value="Genomic_DNA"/>
</dbReference>
<keyword evidence="6" id="KW-1185">Reference proteome</keyword>
<sequence>MASPYDVPDLCKQFVHYLYRHIRERNIPEIQSMYEVSFLKLSERYYKASPWPAVELIADVVDQDHVFCLLYKELYFRHLYARCSPNLRQRCESWDNYCDLFGLLLHSNVNMQLPNIWLWDMIDEFIYQFQSFCQYRGKVSQKTPEELELLKQCDKVWNVLEVLNVLQALVDKSGIVADLEQDGGAKFYATEGFYPNESNVLRMLGYFSLVSLLRVHTLVGDYYSALKAVYPINLNEPHINLYTPKIMGANISLFYYAGFSYMMMRRYIDAARCFNTILAYINRTKQYHVRSVQYDQILKKNEQMYALLACVVALCPAAHKLLDENVATQLRERNADKILRMGRGELSVYDELFSYSCPKFITASQPTYDNLSVNTNQQEYRVQLDLFLSEVRSQTTLPLLKQYLLLYSSIDIQKLASLMELDQATLRQQLTCLKAKSYSLQWTGGADATQGQYLSASDIDFYIDTDAAGREMVIVSDTVHQKQHTDFLARHISKFEEIIKDLDTPSVAALGAKPAAVY</sequence>
<evidence type="ECO:0000256" key="1">
    <source>
        <dbReference type="ARBA" id="ARBA00022490"/>
    </source>
</evidence>
<keyword evidence="2 4" id="KW-0396">Initiation factor</keyword>
<comment type="subunit">
    <text evidence="4">Component of the eukaryotic translation initiation factor 3 (eIF-3) complex.</text>
</comment>
<dbReference type="InterPro" id="IPR019382">
    <property type="entry name" value="eIF3l"/>
</dbReference>
<accession>A0ABQ7GU95</accession>
<evidence type="ECO:0000256" key="4">
    <source>
        <dbReference type="HAMAP-Rule" id="MF_03011"/>
    </source>
</evidence>
<dbReference type="PANTHER" id="PTHR13242">
    <property type="entry name" value="EUKARYOTIC TRANSLATION INITIATION FACTOR 3"/>
    <property type="match status" value="1"/>
</dbReference>
<evidence type="ECO:0000313" key="5">
    <source>
        <dbReference type="EMBL" id="KAF5838179.1"/>
    </source>
</evidence>
<keyword evidence="3 4" id="KW-0648">Protein biosynthesis</keyword>
<reference evidence="5" key="1">
    <citation type="submission" date="2017-08" db="EMBL/GenBank/DDBJ databases">
        <authorList>
            <person name="Polle J.E."/>
            <person name="Barry K."/>
            <person name="Cushman J."/>
            <person name="Schmutz J."/>
            <person name="Tran D."/>
            <person name="Hathwaick L.T."/>
            <person name="Yim W.C."/>
            <person name="Jenkins J."/>
            <person name="Mckie-Krisberg Z.M."/>
            <person name="Prochnik S."/>
            <person name="Lindquist E."/>
            <person name="Dockter R.B."/>
            <person name="Adam C."/>
            <person name="Molina H."/>
            <person name="Bunkerborg J."/>
            <person name="Jin E."/>
            <person name="Buchheim M."/>
            <person name="Magnuson J."/>
        </authorList>
    </citation>
    <scope>NUCLEOTIDE SEQUENCE</scope>
    <source>
        <strain evidence="5">CCAP 19/18</strain>
    </source>
</reference>
<evidence type="ECO:0000313" key="6">
    <source>
        <dbReference type="Proteomes" id="UP000815325"/>
    </source>
</evidence>
<proteinExistence type="inferred from homology"/>
<organism evidence="5 6">
    <name type="scientific">Dunaliella salina</name>
    <name type="common">Green alga</name>
    <name type="synonym">Protococcus salinus</name>
    <dbReference type="NCBI Taxonomy" id="3046"/>
    <lineage>
        <taxon>Eukaryota</taxon>
        <taxon>Viridiplantae</taxon>
        <taxon>Chlorophyta</taxon>
        <taxon>core chlorophytes</taxon>
        <taxon>Chlorophyceae</taxon>
        <taxon>CS clade</taxon>
        <taxon>Chlamydomonadales</taxon>
        <taxon>Dunaliellaceae</taxon>
        <taxon>Dunaliella</taxon>
    </lineage>
</organism>
<dbReference type="PANTHER" id="PTHR13242:SF0">
    <property type="entry name" value="EUKARYOTIC TRANSLATION INITIATION FACTOR 3 SUBUNIT L"/>
    <property type="match status" value="1"/>
</dbReference>
<comment type="caution">
    <text evidence="5">The sequence shown here is derived from an EMBL/GenBank/DDBJ whole genome shotgun (WGS) entry which is preliminary data.</text>
</comment>
<name>A0ABQ7GU95_DUNSA</name>
<dbReference type="HAMAP" id="MF_03011">
    <property type="entry name" value="eIF3l"/>
    <property type="match status" value="1"/>
</dbReference>
<dbReference type="Pfam" id="PF10255">
    <property type="entry name" value="Paf67"/>
    <property type="match status" value="1"/>
</dbReference>